<evidence type="ECO:0000313" key="2">
    <source>
        <dbReference type="EMBL" id="GAA0719196.1"/>
    </source>
</evidence>
<evidence type="ECO:0000256" key="1">
    <source>
        <dbReference type="SAM" id="SignalP"/>
    </source>
</evidence>
<reference evidence="2 3" key="1">
    <citation type="journal article" date="2019" name="Int. J. Syst. Evol. Microbiol.">
        <title>The Global Catalogue of Microorganisms (GCM) 10K type strain sequencing project: providing services to taxonomists for standard genome sequencing and annotation.</title>
        <authorList>
            <consortium name="The Broad Institute Genomics Platform"/>
            <consortium name="The Broad Institute Genome Sequencing Center for Infectious Disease"/>
            <person name="Wu L."/>
            <person name="Ma J."/>
        </authorList>
    </citation>
    <scope>NUCLEOTIDE SEQUENCE [LARGE SCALE GENOMIC DNA]</scope>
    <source>
        <strain evidence="2 3">JCM 15974</strain>
    </source>
</reference>
<proteinExistence type="predicted"/>
<protein>
    <recommendedName>
        <fullName evidence="4">Outer membrane protein beta-barrel domain-containing protein</fullName>
    </recommendedName>
</protein>
<comment type="caution">
    <text evidence="2">The sequence shown here is derived from an EMBL/GenBank/DDBJ whole genome shotgun (WGS) entry which is preliminary data.</text>
</comment>
<name>A0ABN1IQ98_9FLAO</name>
<dbReference type="EMBL" id="BAAAGE010000002">
    <property type="protein sequence ID" value="GAA0719196.1"/>
    <property type="molecule type" value="Genomic_DNA"/>
</dbReference>
<feature type="chain" id="PRO_5045862062" description="Outer membrane protein beta-barrel domain-containing protein" evidence="1">
    <location>
        <begin position="22"/>
        <end position="210"/>
    </location>
</feature>
<keyword evidence="3" id="KW-1185">Reference proteome</keyword>
<gene>
    <name evidence="2" type="ORF">GCM10009430_17970</name>
</gene>
<accession>A0ABN1IQ98</accession>
<dbReference type="Proteomes" id="UP001501758">
    <property type="component" value="Unassembled WGS sequence"/>
</dbReference>
<organism evidence="2 3">
    <name type="scientific">Aquimarina litoralis</name>
    <dbReference type="NCBI Taxonomy" id="584605"/>
    <lineage>
        <taxon>Bacteria</taxon>
        <taxon>Pseudomonadati</taxon>
        <taxon>Bacteroidota</taxon>
        <taxon>Flavobacteriia</taxon>
        <taxon>Flavobacteriales</taxon>
        <taxon>Flavobacteriaceae</taxon>
        <taxon>Aquimarina</taxon>
    </lineage>
</organism>
<dbReference type="RefSeq" id="WP_343912005.1">
    <property type="nucleotide sequence ID" value="NZ_BAAAGE010000002.1"/>
</dbReference>
<sequence length="210" mass="23546">MKKRKIVLFIFIFINCFYAKAQDKDYIEFNDRNNILHGVYLGGDVGFGRIKKNETFSAGMKLAYVYNKKMELGIAIKALTSDLRSVDGTFGEDYDLFVIYGGLHSENIIIRSSNFHLSFPFLIGIGFTEISGPSITNKDATLIAEPGVGVLYNLTKYIQFEGAIKYRFSSPIDPIPNTLDNINGVSINFGAKIGVFNLGKNRYKKNPPKE</sequence>
<keyword evidence="1" id="KW-0732">Signal</keyword>
<evidence type="ECO:0008006" key="4">
    <source>
        <dbReference type="Google" id="ProtNLM"/>
    </source>
</evidence>
<evidence type="ECO:0000313" key="3">
    <source>
        <dbReference type="Proteomes" id="UP001501758"/>
    </source>
</evidence>
<feature type="signal peptide" evidence="1">
    <location>
        <begin position="1"/>
        <end position="21"/>
    </location>
</feature>